<keyword evidence="2" id="KW-1185">Reference proteome</keyword>
<reference evidence="1" key="1">
    <citation type="submission" date="2022-07" db="EMBL/GenBank/DDBJ databases">
        <title>Chromosome-level genome of Muraenolepis orangiensis.</title>
        <authorList>
            <person name="Kim J."/>
        </authorList>
    </citation>
    <scope>NUCLEOTIDE SEQUENCE</scope>
    <source>
        <strain evidence="1">KU_S4_2022</strain>
        <tissue evidence="1">Muscle</tissue>
    </source>
</reference>
<comment type="caution">
    <text evidence="1">The sequence shown here is derived from an EMBL/GenBank/DDBJ whole genome shotgun (WGS) entry which is preliminary data.</text>
</comment>
<organism evidence="1 2">
    <name type="scientific">Muraenolepis orangiensis</name>
    <name type="common">Patagonian moray cod</name>
    <dbReference type="NCBI Taxonomy" id="630683"/>
    <lineage>
        <taxon>Eukaryota</taxon>
        <taxon>Metazoa</taxon>
        <taxon>Chordata</taxon>
        <taxon>Craniata</taxon>
        <taxon>Vertebrata</taxon>
        <taxon>Euteleostomi</taxon>
        <taxon>Actinopterygii</taxon>
        <taxon>Neopterygii</taxon>
        <taxon>Teleostei</taxon>
        <taxon>Neoteleostei</taxon>
        <taxon>Acanthomorphata</taxon>
        <taxon>Zeiogadaria</taxon>
        <taxon>Gadariae</taxon>
        <taxon>Gadiformes</taxon>
        <taxon>Muraenolepidoidei</taxon>
        <taxon>Muraenolepididae</taxon>
        <taxon>Muraenolepis</taxon>
    </lineage>
</organism>
<evidence type="ECO:0000313" key="2">
    <source>
        <dbReference type="Proteomes" id="UP001148018"/>
    </source>
</evidence>
<accession>A0A9Q0DMN4</accession>
<evidence type="ECO:0000313" key="1">
    <source>
        <dbReference type="EMBL" id="KAJ3591495.1"/>
    </source>
</evidence>
<gene>
    <name evidence="1" type="ORF">NHX12_009439</name>
</gene>
<dbReference type="AlphaFoldDB" id="A0A9Q0DMN4"/>
<proteinExistence type="predicted"/>
<protein>
    <submittedName>
        <fullName evidence="1">Uncharacterized protein</fullName>
    </submittedName>
</protein>
<dbReference type="EMBL" id="JANIIK010000114">
    <property type="protein sequence ID" value="KAJ3591495.1"/>
    <property type="molecule type" value="Genomic_DNA"/>
</dbReference>
<dbReference type="Proteomes" id="UP001148018">
    <property type="component" value="Unassembled WGS sequence"/>
</dbReference>
<name>A0A9Q0DMN4_9TELE</name>
<sequence>MELDPSPVFSNTFGKNSSWLVFLEEETNVKVVQLLQVLSKFDRRKEWFLWKPLHDEESTIIHHYTFAENPASVQIPRLQCGLGSEHLTGSEVGLYIWDVGEGPRLTGSPTLPLLLRHLPQLPASGLFPVVKQTWEMAASLGVPNNERGHCGKIFAILNRFVSSDVPKTTFPPPLLL</sequence>
<dbReference type="OrthoDB" id="421979at2759"/>